<dbReference type="AlphaFoldDB" id="A0A0W7WDZ9"/>
<dbReference type="PROSITE" id="PS51708">
    <property type="entry name" value="CHAD"/>
    <property type="match status" value="1"/>
</dbReference>
<accession>A0A0W7WDZ9</accession>
<name>A0A0W7WDZ9_9RHOB</name>
<keyword evidence="3" id="KW-1185">Reference proteome</keyword>
<dbReference type="RefSeq" id="WP_058864100.1">
    <property type="nucleotide sequence ID" value="NZ_LPXO01000021.1"/>
</dbReference>
<dbReference type="SMART" id="SM00880">
    <property type="entry name" value="CHAD"/>
    <property type="match status" value="1"/>
</dbReference>
<reference evidence="2 3" key="1">
    <citation type="submission" date="2015-12" db="EMBL/GenBank/DDBJ databases">
        <authorList>
            <person name="Shamseldin A."/>
            <person name="Moawad H."/>
            <person name="Abd El-Rahim W.M."/>
            <person name="Sadowsky M.J."/>
        </authorList>
    </citation>
    <scope>NUCLEOTIDE SEQUENCE [LARGE SCALE GENOMIC DNA]</scope>
    <source>
        <strain evidence="2 3">SJ5A-1</strain>
    </source>
</reference>
<dbReference type="Pfam" id="PF05235">
    <property type="entry name" value="CHAD"/>
    <property type="match status" value="1"/>
</dbReference>
<dbReference type="PANTHER" id="PTHR39339">
    <property type="entry name" value="SLR1444 PROTEIN"/>
    <property type="match status" value="1"/>
</dbReference>
<evidence type="ECO:0000313" key="2">
    <source>
        <dbReference type="EMBL" id="KUF08867.1"/>
    </source>
</evidence>
<evidence type="ECO:0000313" key="3">
    <source>
        <dbReference type="Proteomes" id="UP000054396"/>
    </source>
</evidence>
<dbReference type="Gene3D" id="1.40.20.10">
    <property type="entry name" value="CHAD domain"/>
    <property type="match status" value="1"/>
</dbReference>
<dbReference type="PANTHER" id="PTHR39339:SF1">
    <property type="entry name" value="CHAD DOMAIN-CONTAINING PROTEIN"/>
    <property type="match status" value="1"/>
</dbReference>
<dbReference type="Proteomes" id="UP000054396">
    <property type="component" value="Unassembled WGS sequence"/>
</dbReference>
<dbReference type="InterPro" id="IPR007899">
    <property type="entry name" value="CHAD_dom"/>
</dbReference>
<protein>
    <recommendedName>
        <fullName evidence="1">CHAD domain-containing protein</fullName>
    </recommendedName>
</protein>
<organism evidence="2 3">
    <name type="scientific">Pseudoponticoccus marisrubri</name>
    <dbReference type="NCBI Taxonomy" id="1685382"/>
    <lineage>
        <taxon>Bacteria</taxon>
        <taxon>Pseudomonadati</taxon>
        <taxon>Pseudomonadota</taxon>
        <taxon>Alphaproteobacteria</taxon>
        <taxon>Rhodobacterales</taxon>
        <taxon>Roseobacteraceae</taxon>
        <taxon>Pseudoponticoccus</taxon>
    </lineage>
</organism>
<gene>
    <name evidence="2" type="ORF">AVJ23_20480</name>
</gene>
<comment type="caution">
    <text evidence="2">The sequence shown here is derived from an EMBL/GenBank/DDBJ whole genome shotgun (WGS) entry which is preliminary data.</text>
</comment>
<dbReference type="STRING" id="1685382.AVJ23_20480"/>
<dbReference type="EMBL" id="LPXO01000021">
    <property type="protein sequence ID" value="KUF08867.1"/>
    <property type="molecule type" value="Genomic_DNA"/>
</dbReference>
<proteinExistence type="predicted"/>
<evidence type="ECO:0000259" key="1">
    <source>
        <dbReference type="PROSITE" id="PS51708"/>
    </source>
</evidence>
<feature type="domain" description="CHAD" evidence="1">
    <location>
        <begin position="202"/>
        <end position="495"/>
    </location>
</feature>
<dbReference type="InterPro" id="IPR038186">
    <property type="entry name" value="CHAD_dom_sf"/>
</dbReference>
<dbReference type="OrthoDB" id="9777271at2"/>
<sequence length="509" mass="56492">MTSTSPIPLLFAGDLLPRLDALASDKRRVICEDAAPDSRFALIDTFDGAISAAGMLLLSDGESWHLLQPAGPALRQHATEPGFPDALPEGPVTEALRPVLSPLRRLLVQGTGTAAHHGLRLVDDLDKTLVRGELWRLEAEDRVASLLLLRPLRGYDKALDRLRGDLDRLEALSATDAAGLRGRLGAEAVPYTSKPEIGMAPDETAFRAACDIIATHLAVARRNEPGTIADLDTEFLHDYRVALRRVRSVVSLFKGVFSEDQTQELKDRFGALMAETGRLRDLDVYLIERDTYLELVPDAMRPGLERLFDMFAEERDAEQARLAEHLQSEAYAKEIRKLQKLFDKPKKLERGPKAARSALEFARKLIWARYRKVCAKAAQIDAGTPDAVVHELRIHCKKLRYLMEFFAPLFGKAEMKPLIKALKRLQDNLGLFNDYSVQQAELGAALDRLGALKPAQRLEIATSLGALLTVLDQRQRAERARVVDSFARFDSPATRAGFAALFHGKGGKR</sequence>